<proteinExistence type="predicted"/>
<evidence type="ECO:0000313" key="2">
    <source>
        <dbReference type="Proteomes" id="UP001180020"/>
    </source>
</evidence>
<reference evidence="1" key="2">
    <citation type="submission" date="2023-06" db="EMBL/GenBank/DDBJ databases">
        <authorList>
            <person name="Ma L."/>
            <person name="Liu K.-W."/>
            <person name="Li Z."/>
            <person name="Hsiao Y.-Y."/>
            <person name="Qi Y."/>
            <person name="Fu T."/>
            <person name="Tang G."/>
            <person name="Zhang D."/>
            <person name="Sun W.-H."/>
            <person name="Liu D.-K."/>
            <person name="Li Y."/>
            <person name="Chen G.-Z."/>
            <person name="Liu X.-D."/>
            <person name="Liao X.-Y."/>
            <person name="Jiang Y.-T."/>
            <person name="Yu X."/>
            <person name="Hao Y."/>
            <person name="Huang J."/>
            <person name="Zhao X.-W."/>
            <person name="Ke S."/>
            <person name="Chen Y.-Y."/>
            <person name="Wu W.-L."/>
            <person name="Hsu J.-L."/>
            <person name="Lin Y.-F."/>
            <person name="Huang M.-D."/>
            <person name="Li C.-Y."/>
            <person name="Huang L."/>
            <person name="Wang Z.-W."/>
            <person name="Zhao X."/>
            <person name="Zhong W.-Y."/>
            <person name="Peng D.-H."/>
            <person name="Ahmad S."/>
            <person name="Lan S."/>
            <person name="Zhang J.-S."/>
            <person name="Tsai W.-C."/>
            <person name="Van De Peer Y."/>
            <person name="Liu Z.-J."/>
        </authorList>
    </citation>
    <scope>NUCLEOTIDE SEQUENCE</scope>
    <source>
        <strain evidence="1">CP</strain>
        <tissue evidence="1">Leaves</tissue>
    </source>
</reference>
<dbReference type="EMBL" id="JAUJYO010000017">
    <property type="protein sequence ID" value="KAK1292170.1"/>
    <property type="molecule type" value="Genomic_DNA"/>
</dbReference>
<organism evidence="1 2">
    <name type="scientific">Acorus calamus</name>
    <name type="common">Sweet flag</name>
    <dbReference type="NCBI Taxonomy" id="4465"/>
    <lineage>
        <taxon>Eukaryota</taxon>
        <taxon>Viridiplantae</taxon>
        <taxon>Streptophyta</taxon>
        <taxon>Embryophyta</taxon>
        <taxon>Tracheophyta</taxon>
        <taxon>Spermatophyta</taxon>
        <taxon>Magnoliopsida</taxon>
        <taxon>Liliopsida</taxon>
        <taxon>Acoraceae</taxon>
        <taxon>Acorus</taxon>
    </lineage>
</organism>
<dbReference type="Proteomes" id="UP001180020">
    <property type="component" value="Unassembled WGS sequence"/>
</dbReference>
<dbReference type="AlphaFoldDB" id="A0AAV9CTK0"/>
<name>A0AAV9CTK0_ACOCL</name>
<accession>A0AAV9CTK0</accession>
<evidence type="ECO:0000313" key="1">
    <source>
        <dbReference type="EMBL" id="KAK1292170.1"/>
    </source>
</evidence>
<sequence length="475" mass="50972">MGCASSSHQFHSSVSVLRRLEEQNPAFFDVYKFRLTQEKLLHEGSQGGGASVPISNGFLKPPLHQNSVGYFPEHKATPTAGTINSPVSYGPEDAANPRAEDINNASGGYVPQHTVTSREQNIHSSVNMTRLGINGLQIHQPMQAVPDGSAHTGRTGTAPTTIPLQNSSMGILPTMYRMTLKSDPEFANIQETTNLRADIINDASVGYDLRHTVTPSVVNNHVAVGRARVGVNGIPVYQPMHHVQDASACTKRICTTPSTIPPQNSYMGILPGTDGMTLKSDSEFSNSQDTANPGAGNINEAFVGNVPRHAVTSRAGVYGLPIHQHMCAVPDASAYRMDTASRTAPPQNSYILKASPKMDGMTLRSDPEFSNDTGFMPCSGTCVLETCPVVGDATLANFGGTENNSHALNGPVIHTDSHPLETFSQMPRSSSPDDLANLSCDDMLDFSGILTFDDCFDDSMEWGYGLSTDCTKEQL</sequence>
<keyword evidence="2" id="KW-1185">Reference proteome</keyword>
<protein>
    <submittedName>
        <fullName evidence="1">Uncharacterized protein</fullName>
    </submittedName>
</protein>
<comment type="caution">
    <text evidence="1">The sequence shown here is derived from an EMBL/GenBank/DDBJ whole genome shotgun (WGS) entry which is preliminary data.</text>
</comment>
<gene>
    <name evidence="1" type="ORF">QJS10_CPB17g01815</name>
</gene>
<reference evidence="1" key="1">
    <citation type="journal article" date="2023" name="Nat. Commun.">
        <title>Diploid and tetraploid genomes of Acorus and the evolution of monocots.</title>
        <authorList>
            <person name="Ma L."/>
            <person name="Liu K.W."/>
            <person name="Li Z."/>
            <person name="Hsiao Y.Y."/>
            <person name="Qi Y."/>
            <person name="Fu T."/>
            <person name="Tang G.D."/>
            <person name="Zhang D."/>
            <person name="Sun W.H."/>
            <person name="Liu D.K."/>
            <person name="Li Y."/>
            <person name="Chen G.Z."/>
            <person name="Liu X.D."/>
            <person name="Liao X.Y."/>
            <person name="Jiang Y.T."/>
            <person name="Yu X."/>
            <person name="Hao Y."/>
            <person name="Huang J."/>
            <person name="Zhao X.W."/>
            <person name="Ke S."/>
            <person name="Chen Y.Y."/>
            <person name="Wu W.L."/>
            <person name="Hsu J.L."/>
            <person name="Lin Y.F."/>
            <person name="Huang M.D."/>
            <person name="Li C.Y."/>
            <person name="Huang L."/>
            <person name="Wang Z.W."/>
            <person name="Zhao X."/>
            <person name="Zhong W.Y."/>
            <person name="Peng D.H."/>
            <person name="Ahmad S."/>
            <person name="Lan S."/>
            <person name="Zhang J.S."/>
            <person name="Tsai W.C."/>
            <person name="Van de Peer Y."/>
            <person name="Liu Z.J."/>
        </authorList>
    </citation>
    <scope>NUCLEOTIDE SEQUENCE</scope>
    <source>
        <strain evidence="1">CP</strain>
    </source>
</reference>